<dbReference type="RefSeq" id="WP_167671995.1">
    <property type="nucleotide sequence ID" value="NZ_JAATJS010000002.1"/>
</dbReference>
<protein>
    <submittedName>
        <fullName evidence="2">Uncharacterized protein</fullName>
    </submittedName>
</protein>
<evidence type="ECO:0000256" key="1">
    <source>
        <dbReference type="SAM" id="Phobius"/>
    </source>
</evidence>
<evidence type="ECO:0000313" key="2">
    <source>
        <dbReference type="EMBL" id="NIX76090.1"/>
    </source>
</evidence>
<organism evidence="2 3">
    <name type="scientific">Microvirga terricola</name>
    <dbReference type="NCBI Taxonomy" id="2719797"/>
    <lineage>
        <taxon>Bacteria</taxon>
        <taxon>Pseudomonadati</taxon>
        <taxon>Pseudomonadota</taxon>
        <taxon>Alphaproteobacteria</taxon>
        <taxon>Hyphomicrobiales</taxon>
        <taxon>Methylobacteriaceae</taxon>
        <taxon>Microvirga</taxon>
    </lineage>
</organism>
<gene>
    <name evidence="2" type="ORF">HB375_05605</name>
</gene>
<proteinExistence type="predicted"/>
<keyword evidence="1" id="KW-0472">Membrane</keyword>
<keyword evidence="1" id="KW-1133">Transmembrane helix</keyword>
<evidence type="ECO:0000313" key="3">
    <source>
        <dbReference type="Proteomes" id="UP000707352"/>
    </source>
</evidence>
<dbReference type="Proteomes" id="UP000707352">
    <property type="component" value="Unassembled WGS sequence"/>
</dbReference>
<name>A0ABX0V8B2_9HYPH</name>
<feature type="transmembrane region" description="Helical" evidence="1">
    <location>
        <begin position="15"/>
        <end position="33"/>
    </location>
</feature>
<feature type="transmembrane region" description="Helical" evidence="1">
    <location>
        <begin position="133"/>
        <end position="152"/>
    </location>
</feature>
<dbReference type="EMBL" id="JAATJS010000002">
    <property type="protein sequence ID" value="NIX76090.1"/>
    <property type="molecule type" value="Genomic_DNA"/>
</dbReference>
<keyword evidence="1" id="KW-0812">Transmembrane</keyword>
<feature type="transmembrane region" description="Helical" evidence="1">
    <location>
        <begin position="105"/>
        <end position="127"/>
    </location>
</feature>
<sequence>MREAGSVRISRKQPWLLTAVCALLLNPFVLAFFTRPFDFLSFVDMLVTTAIISAVIYLVGFVSGPIGLVLSASFLLHQIVFGLSEDEKELLSCLPNRASGMLPEIGIALLLPASALCTFLLFTRYVLKKPPNPWHAFTVFAVSALMANGALWRISALQREASLVPC</sequence>
<reference evidence="2 3" key="1">
    <citation type="submission" date="2020-03" db="EMBL/GenBank/DDBJ databases">
        <title>The genome sequence of Microvirga sp. c23x22.</title>
        <authorList>
            <person name="Zhang X."/>
        </authorList>
    </citation>
    <scope>NUCLEOTIDE SEQUENCE [LARGE SCALE GENOMIC DNA]</scope>
    <source>
        <strain evidence="3">c23x22</strain>
    </source>
</reference>
<accession>A0ABX0V8B2</accession>
<keyword evidence="3" id="KW-1185">Reference proteome</keyword>
<comment type="caution">
    <text evidence="2">The sequence shown here is derived from an EMBL/GenBank/DDBJ whole genome shotgun (WGS) entry which is preliminary data.</text>
</comment>